<organism evidence="3 4">
    <name type="scientific">Candidatus Chromulinivorax destructor</name>
    <dbReference type="NCBI Taxonomy" id="2066483"/>
    <lineage>
        <taxon>Bacteria</taxon>
        <taxon>Candidatus Babelota</taxon>
        <taxon>Candidatus Babeliae</taxon>
        <taxon>Candidatus Babeliales</taxon>
        <taxon>Candidatus Chromulinivoraceae</taxon>
        <taxon>Candidatus Chromulinivorax</taxon>
    </lineage>
</organism>
<proteinExistence type="predicted"/>
<dbReference type="EMBL" id="CP025544">
    <property type="protein sequence ID" value="AXK60747.1"/>
    <property type="molecule type" value="Genomic_DNA"/>
</dbReference>
<protein>
    <submittedName>
        <fullName evidence="3">Uncharacterized protein</fullName>
    </submittedName>
</protein>
<sequence>MKQKNKLMLFLSCGILIFQTAICSDLDTQEQYAQDEIMLTRNFKPITQLDGNEYSNLSHVNELISINNRRDSVDLTTAIQSASIEILKLESLNKVRETLLTSYLNSNEVIAPFSMIEEKSNIKKIEQEKIKQNLAYKNIVSGGIGITSLGASIYVGKVTESLLKSEKRVFGFDDLLAASAAQSIWQAVIPTAFTAIVGYIAWRQVDYYLHAEERARLAIMQDKMDSADKRITREFTTAVNNLRKDVNSKDLELNKQIYKGLSKCDKKLDEALKYLNESNFRQDEQIKAIVHEQHEHTDDINQIISLQASAIQDHINTNRDVVNKLVAKITALDLYVSQLQQTNHEMAEKQLLMLPMMERIKTMIEKDWFEDLKNIYIPSDSSEEHKDENPSASPKASMQKAPTPLSATSRTSTPTVTVKNPTHQTHVIKPQPQKSKTNSDGYHYGIFEILYGKKNK</sequence>
<evidence type="ECO:0000313" key="4">
    <source>
        <dbReference type="Proteomes" id="UP000254834"/>
    </source>
</evidence>
<feature type="signal peptide" evidence="2">
    <location>
        <begin position="1"/>
        <end position="23"/>
    </location>
</feature>
<dbReference type="AlphaFoldDB" id="A0A345ZBT0"/>
<gene>
    <name evidence="3" type="ORF">C0J27_03255</name>
</gene>
<reference evidence="3 4" key="1">
    <citation type="submission" date="2017-12" db="EMBL/GenBank/DDBJ databases">
        <title>Chromulinavorax destructans is a abundant pathogen of dominant heterotrophic picoflagllates.</title>
        <authorList>
            <person name="Deeg C.M."/>
            <person name="Zimmer M."/>
            <person name="Suttle C.A."/>
        </authorList>
    </citation>
    <scope>NUCLEOTIDE SEQUENCE [LARGE SCALE GENOMIC DNA]</scope>
    <source>
        <strain evidence="3 4">SeV1</strain>
    </source>
</reference>
<keyword evidence="2" id="KW-0732">Signal</keyword>
<dbReference type="KEGG" id="cdes:C0J27_03255"/>
<feature type="chain" id="PRO_5016633566" evidence="2">
    <location>
        <begin position="24"/>
        <end position="456"/>
    </location>
</feature>
<accession>A0A345ZBT0</accession>
<dbReference type="RefSeq" id="WP_115585762.1">
    <property type="nucleotide sequence ID" value="NZ_CP025544.1"/>
</dbReference>
<keyword evidence="4" id="KW-1185">Reference proteome</keyword>
<feature type="region of interest" description="Disordered" evidence="1">
    <location>
        <begin position="380"/>
        <end position="440"/>
    </location>
</feature>
<name>A0A345ZBT0_9BACT</name>
<dbReference type="Proteomes" id="UP000254834">
    <property type="component" value="Chromosome"/>
</dbReference>
<evidence type="ECO:0000256" key="2">
    <source>
        <dbReference type="SAM" id="SignalP"/>
    </source>
</evidence>
<evidence type="ECO:0000256" key="1">
    <source>
        <dbReference type="SAM" id="MobiDB-lite"/>
    </source>
</evidence>
<feature type="compositionally biased region" description="Polar residues" evidence="1">
    <location>
        <begin position="405"/>
        <end position="425"/>
    </location>
</feature>
<evidence type="ECO:0000313" key="3">
    <source>
        <dbReference type="EMBL" id="AXK60747.1"/>
    </source>
</evidence>